<dbReference type="Proteomes" id="UP000183567">
    <property type="component" value="Unassembled WGS sequence"/>
</dbReference>
<evidence type="ECO:0000313" key="1">
    <source>
        <dbReference type="EMBL" id="OJA13162.1"/>
    </source>
</evidence>
<gene>
    <name evidence="1" type="ORF">AZE42_06217</name>
</gene>
<dbReference type="AlphaFoldDB" id="A0A1J8QUM1"/>
<proteinExistence type="predicted"/>
<organism evidence="1 2">
    <name type="scientific">Rhizopogon vesiculosus</name>
    <dbReference type="NCBI Taxonomy" id="180088"/>
    <lineage>
        <taxon>Eukaryota</taxon>
        <taxon>Fungi</taxon>
        <taxon>Dikarya</taxon>
        <taxon>Basidiomycota</taxon>
        <taxon>Agaricomycotina</taxon>
        <taxon>Agaricomycetes</taxon>
        <taxon>Agaricomycetidae</taxon>
        <taxon>Boletales</taxon>
        <taxon>Suillineae</taxon>
        <taxon>Rhizopogonaceae</taxon>
        <taxon>Rhizopogon</taxon>
    </lineage>
</organism>
<name>A0A1J8QUM1_9AGAM</name>
<accession>A0A1J8QUM1</accession>
<sequence length="106" mass="11768">MRGITIPLLDAKVMATCIIGSALESLAIQDLINEYRETLRELVPSREPSLVVKYLHALMRVRGRTADQLIMNNIYATSGNSHDNVEIWSSARSLADAKARLTVSLE</sequence>
<protein>
    <submittedName>
        <fullName evidence="1">Uncharacterized protein</fullName>
    </submittedName>
</protein>
<dbReference type="OrthoDB" id="301415at2759"/>
<comment type="caution">
    <text evidence="1">The sequence shown here is derived from an EMBL/GenBank/DDBJ whole genome shotgun (WGS) entry which is preliminary data.</text>
</comment>
<dbReference type="EMBL" id="LVVM01004337">
    <property type="protein sequence ID" value="OJA13162.1"/>
    <property type="molecule type" value="Genomic_DNA"/>
</dbReference>
<evidence type="ECO:0000313" key="2">
    <source>
        <dbReference type="Proteomes" id="UP000183567"/>
    </source>
</evidence>
<keyword evidence="2" id="KW-1185">Reference proteome</keyword>
<dbReference type="STRING" id="180088.A0A1J8QUM1"/>
<reference evidence="1 2" key="1">
    <citation type="submission" date="2016-03" db="EMBL/GenBank/DDBJ databases">
        <title>Comparative genomics of the ectomycorrhizal sister species Rhizopogon vinicolor and Rhizopogon vesiculosus (Basidiomycota: Boletales) reveals a divergence of the mating type B locus.</title>
        <authorList>
            <person name="Mujic A.B."/>
            <person name="Kuo A."/>
            <person name="Tritt A."/>
            <person name="Lipzen A."/>
            <person name="Chen C."/>
            <person name="Johnson J."/>
            <person name="Sharma A."/>
            <person name="Barry K."/>
            <person name="Grigoriev I.V."/>
            <person name="Spatafora J.W."/>
        </authorList>
    </citation>
    <scope>NUCLEOTIDE SEQUENCE [LARGE SCALE GENOMIC DNA]</scope>
    <source>
        <strain evidence="1 2">AM-OR11-056</strain>
    </source>
</reference>